<reference evidence="3" key="1">
    <citation type="submission" date="2021-01" db="EMBL/GenBank/DDBJ databases">
        <authorList>
            <person name="Corre E."/>
            <person name="Pelletier E."/>
            <person name="Niang G."/>
            <person name="Scheremetjew M."/>
            <person name="Finn R."/>
            <person name="Kale V."/>
            <person name="Holt S."/>
            <person name="Cochrane G."/>
            <person name="Meng A."/>
            <person name="Brown T."/>
            <person name="Cohen L."/>
        </authorList>
    </citation>
    <scope>NUCLEOTIDE SEQUENCE</scope>
    <source>
        <strain evidence="3">SM1012Den-03</strain>
    </source>
</reference>
<evidence type="ECO:0000256" key="1">
    <source>
        <dbReference type="SAM" id="Phobius"/>
    </source>
</evidence>
<evidence type="ECO:0000259" key="2">
    <source>
        <dbReference type="PROSITE" id="PS51670"/>
    </source>
</evidence>
<keyword evidence="1" id="KW-1133">Transmembrane helix</keyword>
<proteinExistence type="predicted"/>
<feature type="domain" description="ShKT" evidence="2">
    <location>
        <begin position="117"/>
        <end position="151"/>
    </location>
</feature>
<evidence type="ECO:0000313" key="3">
    <source>
        <dbReference type="EMBL" id="CAD9583207.1"/>
    </source>
</evidence>
<dbReference type="PROSITE" id="PS51670">
    <property type="entry name" value="SHKT"/>
    <property type="match status" value="1"/>
</dbReference>
<dbReference type="EMBL" id="HBGZ01005957">
    <property type="protein sequence ID" value="CAD9583207.1"/>
    <property type="molecule type" value="Transcribed_RNA"/>
</dbReference>
<dbReference type="AlphaFoldDB" id="A0A7S2KPT5"/>
<protein>
    <recommendedName>
        <fullName evidence="2">ShKT domain-containing protein</fullName>
    </recommendedName>
</protein>
<feature type="transmembrane region" description="Helical" evidence="1">
    <location>
        <begin position="12"/>
        <end position="30"/>
    </location>
</feature>
<dbReference type="InterPro" id="IPR003582">
    <property type="entry name" value="ShKT_dom"/>
</dbReference>
<name>A0A7S2KPT5_9STRA</name>
<dbReference type="Pfam" id="PF01549">
    <property type="entry name" value="ShK"/>
    <property type="match status" value="1"/>
</dbReference>
<accession>A0A7S2KPT5</accession>
<organism evidence="3">
    <name type="scientific">Skeletonema marinoi</name>
    <dbReference type="NCBI Taxonomy" id="267567"/>
    <lineage>
        <taxon>Eukaryota</taxon>
        <taxon>Sar</taxon>
        <taxon>Stramenopiles</taxon>
        <taxon>Ochrophyta</taxon>
        <taxon>Bacillariophyta</taxon>
        <taxon>Coscinodiscophyceae</taxon>
        <taxon>Thalassiosirophycidae</taxon>
        <taxon>Thalassiosirales</taxon>
        <taxon>Skeletonemataceae</taxon>
        <taxon>Skeletonema</taxon>
        <taxon>Skeletonema marinoi-dohrnii complex</taxon>
    </lineage>
</organism>
<keyword evidence="1" id="KW-0812">Transmembrane</keyword>
<keyword evidence="1" id="KW-0472">Membrane</keyword>
<dbReference type="SMART" id="SM00254">
    <property type="entry name" value="ShKT"/>
    <property type="match status" value="1"/>
</dbReference>
<gene>
    <name evidence="3" type="ORF">SMAR0320_LOCUS4165</name>
</gene>
<sequence>MKIDHAEIKKRISVFALSLIIIHRIILLAAKGTPIASRTCVETENNVYFCTDDLQEAREKSKKTHRYYLDNFGARQTIVGNSKDMEKMRIWESDMEVYLKKFIEERGDGEEWLKELCTNQHKNCIFWASKGECKSNPTYMDSGCALACQSCHKLNQQHEGSCSCAAEQEFCNSES</sequence>